<dbReference type="AlphaFoldDB" id="A0A1F5KD25"/>
<dbReference type="Proteomes" id="UP000176527">
    <property type="component" value="Unassembled WGS sequence"/>
</dbReference>
<evidence type="ECO:0000259" key="1">
    <source>
        <dbReference type="SMART" id="SM01022"/>
    </source>
</evidence>
<dbReference type="SMART" id="SM01022">
    <property type="entry name" value="ASCH"/>
    <property type="match status" value="1"/>
</dbReference>
<name>A0A1F5KD25_9BACT</name>
<dbReference type="EMBL" id="MFDE01000014">
    <property type="protein sequence ID" value="OGE38700.1"/>
    <property type="molecule type" value="Genomic_DNA"/>
</dbReference>
<comment type="caution">
    <text evidence="2">The sequence shown here is derived from an EMBL/GenBank/DDBJ whole genome shotgun (WGS) entry which is preliminary data.</text>
</comment>
<dbReference type="SUPFAM" id="SSF88697">
    <property type="entry name" value="PUA domain-like"/>
    <property type="match status" value="1"/>
</dbReference>
<organism evidence="2 3">
    <name type="scientific">Candidatus Daviesbacteria bacterium RIFCSPHIGHO2_12_FULL_37_11</name>
    <dbReference type="NCBI Taxonomy" id="1797777"/>
    <lineage>
        <taxon>Bacteria</taxon>
        <taxon>Candidatus Daviesiibacteriota</taxon>
    </lineage>
</organism>
<dbReference type="Pfam" id="PF04266">
    <property type="entry name" value="ASCH"/>
    <property type="match status" value="1"/>
</dbReference>
<feature type="domain" description="ASCH" evidence="1">
    <location>
        <begin position="4"/>
        <end position="108"/>
    </location>
</feature>
<dbReference type="Gene3D" id="2.30.130.30">
    <property type="entry name" value="Hypothetical protein"/>
    <property type="match status" value="1"/>
</dbReference>
<proteinExistence type="predicted"/>
<reference evidence="2 3" key="1">
    <citation type="journal article" date="2016" name="Nat. Commun.">
        <title>Thousands of microbial genomes shed light on interconnected biogeochemical processes in an aquifer system.</title>
        <authorList>
            <person name="Anantharaman K."/>
            <person name="Brown C.T."/>
            <person name="Hug L.A."/>
            <person name="Sharon I."/>
            <person name="Castelle C.J."/>
            <person name="Probst A.J."/>
            <person name="Thomas B.C."/>
            <person name="Singh A."/>
            <person name="Wilkins M.J."/>
            <person name="Karaoz U."/>
            <person name="Brodie E.L."/>
            <person name="Williams K.H."/>
            <person name="Hubbard S.S."/>
            <person name="Banfield J.F."/>
        </authorList>
    </citation>
    <scope>NUCLEOTIDE SEQUENCE [LARGE SCALE GENOMIC DNA]</scope>
</reference>
<sequence>MKQIGFAPELVELIKNGTKTLTYRLGEKYDSISIGNQVEVVDSSTDKPFGIVEITEKSHANFSDLPICRIGHEIYKSRKEMRKIFSGYYNQPILDHYKFLVLEFKIIKIF</sequence>
<evidence type="ECO:0000313" key="2">
    <source>
        <dbReference type="EMBL" id="OGE38700.1"/>
    </source>
</evidence>
<gene>
    <name evidence="2" type="ORF">A3F00_03465</name>
</gene>
<dbReference type="InterPro" id="IPR015947">
    <property type="entry name" value="PUA-like_sf"/>
</dbReference>
<evidence type="ECO:0000313" key="3">
    <source>
        <dbReference type="Proteomes" id="UP000176527"/>
    </source>
</evidence>
<protein>
    <recommendedName>
        <fullName evidence="1">ASCH domain-containing protein</fullName>
    </recommendedName>
</protein>
<dbReference type="InterPro" id="IPR007374">
    <property type="entry name" value="ASCH_domain"/>
</dbReference>
<accession>A0A1F5KD25</accession>